<keyword evidence="2" id="KW-1133">Transmembrane helix</keyword>
<feature type="transmembrane region" description="Helical" evidence="2">
    <location>
        <begin position="546"/>
        <end position="563"/>
    </location>
</feature>
<sequence length="759" mass="87864">MELNKNSTSKIKMFEESNSDQQNIGNQLIEYLDDESVEIELVEIKNIITLNSINDQTVSIQALKDNSLMNDSQNRDFNGISSRIYVVENSSEQISLVSKDDHLIVSSVVVSTQKQSQQQSESKCNENAKQAESSSKSTSSKQLDLDENLNLPMPESSNQPQIIDNQSEQISLPPAKEYQFTSSSNALSNLQSDQNLTTSDQSKSQKTPFKKLNLANMLNMDFGGYQNKFEHAQKSKVAAPFKIVPLVGMDLQPMTLQKSESISSIRPYVEQLKQVEDEFKNQINDRDHDFDDLLPDSIPFATPNKKVTKNLPNYIAVKQNAHNMFLTYLSSSIFHCIAHFACEMSRLATSYFQLQQFGSNYFKQFVIYDTFLNSFTWFTLVHGYKFSSDRKPRLIEQILNGWICSIIMLCFLPLVPRVNGYYIQLIVQILIFPVKKSVQEEIVLCANKQHLLHFSSIIFPQLIKFMMEVNNFMRYQKKQLITNIPIIVSQTTADVFTVAWFIYLHTGHQFLSFTNKTPKFDFKDTFTEMKRLIKIKFSLKNDFKRIIHMVILGSPFFILFLNARDSEEDFSNLYLFYSSVSIIVKTLSPCMYTHNMVIKNNENDRIKSLQVGFFIGICFTGAIILIFNNNNLNNQFLPNNMKFDESKQFNVLYGIIFGYMIISTQLMYLKIMWMSDIIWQIIYILNQIFTIGIGRMKHEAIQVNKLWVASAMTNQFQYTFLLITVFMTYLIIDHKNKKKVKFNDKRFKGLMDDLAILDK</sequence>
<evidence type="ECO:0000256" key="2">
    <source>
        <dbReference type="SAM" id="Phobius"/>
    </source>
</evidence>
<dbReference type="AlphaFoldDB" id="A0AA86Q6Q2"/>
<feature type="compositionally biased region" description="Polar residues" evidence="1">
    <location>
        <begin position="121"/>
        <end position="132"/>
    </location>
</feature>
<accession>A0AA86Q6Q2</accession>
<feature type="transmembrane region" description="Helical" evidence="2">
    <location>
        <begin position="716"/>
        <end position="732"/>
    </location>
</feature>
<evidence type="ECO:0000313" key="5">
    <source>
        <dbReference type="Proteomes" id="UP001642409"/>
    </source>
</evidence>
<proteinExistence type="predicted"/>
<comment type="caution">
    <text evidence="3">The sequence shown here is derived from an EMBL/GenBank/DDBJ whole genome shotgun (WGS) entry which is preliminary data.</text>
</comment>
<feature type="transmembrane region" description="Helical" evidence="2">
    <location>
        <begin position="487"/>
        <end position="506"/>
    </location>
</feature>
<keyword evidence="2" id="KW-0472">Membrane</keyword>
<reference evidence="4 5" key="2">
    <citation type="submission" date="2024-07" db="EMBL/GenBank/DDBJ databases">
        <authorList>
            <person name="Akdeniz Z."/>
        </authorList>
    </citation>
    <scope>NUCLEOTIDE SEQUENCE [LARGE SCALE GENOMIC DNA]</scope>
</reference>
<feature type="transmembrane region" description="Helical" evidence="2">
    <location>
        <begin position="609"/>
        <end position="628"/>
    </location>
</feature>
<dbReference type="Proteomes" id="UP001642409">
    <property type="component" value="Unassembled WGS sequence"/>
</dbReference>
<evidence type="ECO:0000256" key="1">
    <source>
        <dbReference type="SAM" id="MobiDB-lite"/>
    </source>
</evidence>
<feature type="region of interest" description="Disordered" evidence="1">
    <location>
        <begin position="115"/>
        <end position="143"/>
    </location>
</feature>
<reference evidence="3" key="1">
    <citation type="submission" date="2023-06" db="EMBL/GenBank/DDBJ databases">
        <authorList>
            <person name="Kurt Z."/>
        </authorList>
    </citation>
    <scope>NUCLEOTIDE SEQUENCE</scope>
</reference>
<feature type="transmembrane region" description="Helical" evidence="2">
    <location>
        <begin position="648"/>
        <end position="668"/>
    </location>
</feature>
<protein>
    <submittedName>
        <fullName evidence="4">Hypothetical_protein</fullName>
    </submittedName>
</protein>
<organism evidence="3">
    <name type="scientific">Hexamita inflata</name>
    <dbReference type="NCBI Taxonomy" id="28002"/>
    <lineage>
        <taxon>Eukaryota</taxon>
        <taxon>Metamonada</taxon>
        <taxon>Diplomonadida</taxon>
        <taxon>Hexamitidae</taxon>
        <taxon>Hexamitinae</taxon>
        <taxon>Hexamita</taxon>
    </lineage>
</organism>
<gene>
    <name evidence="3" type="ORF">HINF_LOCUS41074</name>
    <name evidence="4" type="ORF">HINF_LOCUS52549</name>
</gene>
<dbReference type="EMBL" id="CATOUU010000839">
    <property type="protein sequence ID" value="CAI9953429.1"/>
    <property type="molecule type" value="Genomic_DNA"/>
</dbReference>
<name>A0AA86Q6Q2_9EUKA</name>
<feature type="transmembrane region" description="Helical" evidence="2">
    <location>
        <begin position="575"/>
        <end position="597"/>
    </location>
</feature>
<keyword evidence="5" id="KW-1185">Reference proteome</keyword>
<evidence type="ECO:0000313" key="3">
    <source>
        <dbReference type="EMBL" id="CAI9953429.1"/>
    </source>
</evidence>
<evidence type="ECO:0000313" key="4">
    <source>
        <dbReference type="EMBL" id="CAL6066638.1"/>
    </source>
</evidence>
<feature type="transmembrane region" description="Helical" evidence="2">
    <location>
        <begin position="677"/>
        <end position="696"/>
    </location>
</feature>
<feature type="transmembrane region" description="Helical" evidence="2">
    <location>
        <begin position="398"/>
        <end position="415"/>
    </location>
</feature>
<keyword evidence="2" id="KW-0812">Transmembrane</keyword>
<dbReference type="EMBL" id="CAXDID020000263">
    <property type="protein sequence ID" value="CAL6066638.1"/>
    <property type="molecule type" value="Genomic_DNA"/>
</dbReference>